<feature type="domain" description="Cytochrome C biogenesis protein transmembrane" evidence="7">
    <location>
        <begin position="29"/>
        <end position="235"/>
    </location>
</feature>
<accession>A0A2W4WU79</accession>
<dbReference type="InterPro" id="IPR003834">
    <property type="entry name" value="Cyt_c_assmbl_TM_dom"/>
</dbReference>
<comment type="similarity">
    <text evidence="2">Belongs to the DsbD family.</text>
</comment>
<name>A0A2W4WU79_9CYAN</name>
<organism evidence="8 9">
    <name type="scientific">Shackletoniella antarctica</name>
    <dbReference type="NCBI Taxonomy" id="268115"/>
    <lineage>
        <taxon>Bacteria</taxon>
        <taxon>Bacillati</taxon>
        <taxon>Cyanobacteriota</taxon>
        <taxon>Cyanophyceae</taxon>
        <taxon>Oculatellales</taxon>
        <taxon>Oculatellaceae</taxon>
        <taxon>Shackletoniella</taxon>
    </lineage>
</organism>
<protein>
    <submittedName>
        <fullName evidence="8">Cytochrome C biogenesis protein</fullName>
    </submittedName>
</protein>
<evidence type="ECO:0000259" key="7">
    <source>
        <dbReference type="Pfam" id="PF02683"/>
    </source>
</evidence>
<evidence type="ECO:0000256" key="1">
    <source>
        <dbReference type="ARBA" id="ARBA00004141"/>
    </source>
</evidence>
<dbReference type="GO" id="GO:0017004">
    <property type="term" value="P:cytochrome complex assembly"/>
    <property type="evidence" value="ECO:0007669"/>
    <property type="project" value="InterPro"/>
</dbReference>
<reference evidence="8 9" key="2">
    <citation type="submission" date="2018-06" db="EMBL/GenBank/DDBJ databases">
        <title>Metagenomic assembly of (sub)arctic Cyanobacteria and their associated microbiome from non-axenic cultures.</title>
        <authorList>
            <person name="Baurain D."/>
        </authorList>
    </citation>
    <scope>NUCLEOTIDE SEQUENCE [LARGE SCALE GENOMIC DNA]</scope>
    <source>
        <strain evidence="8">ULC041bin1</strain>
    </source>
</reference>
<feature type="transmembrane region" description="Helical" evidence="6">
    <location>
        <begin position="186"/>
        <end position="208"/>
    </location>
</feature>
<feature type="transmembrane region" description="Helical" evidence="6">
    <location>
        <begin position="220"/>
        <end position="242"/>
    </location>
</feature>
<comment type="subcellular location">
    <subcellularLocation>
        <location evidence="1">Membrane</location>
        <topology evidence="1">Multi-pass membrane protein</topology>
    </subcellularLocation>
</comment>
<dbReference type="GO" id="GO:0016020">
    <property type="term" value="C:membrane"/>
    <property type="evidence" value="ECO:0007669"/>
    <property type="project" value="UniProtKB-SubCell"/>
</dbReference>
<dbReference type="EMBL" id="QBMN01000006">
    <property type="protein sequence ID" value="PZO45439.1"/>
    <property type="molecule type" value="Genomic_DNA"/>
</dbReference>
<proteinExistence type="inferred from homology"/>
<evidence type="ECO:0000256" key="4">
    <source>
        <dbReference type="ARBA" id="ARBA00022989"/>
    </source>
</evidence>
<feature type="transmembrane region" description="Helical" evidence="6">
    <location>
        <begin position="150"/>
        <end position="174"/>
    </location>
</feature>
<sequence length="247" mass="25733">MLQSLQLYLYEISQWANQLVSGQLTQVTWVSLSVVGLAGLLTSLSPCLLSMLPIMVGYMGGYEAESRGGAIARSLSFALGLATTLALLGLIAGLFGLVYGQVAWGLPIVVSLVAIAMGLNLLGVMPLALPAGAGPTFENLNLPPWLRAYALGLTFGIVASPCSTPVLATLLAWISATKDPVLGSALLLAYAVGYVTPLVLAGTFTASLKRLLDLRQWSSWVTPASGALLLGFGVFSLLSRLLPATLV</sequence>
<dbReference type="PANTHER" id="PTHR31272:SF6">
    <property type="entry name" value="CYTOCHROME C-TYPE BIOGENESIS CCDA-LIKE CHLOROPLASTIC PROTEIN"/>
    <property type="match status" value="1"/>
</dbReference>
<feature type="transmembrane region" description="Helical" evidence="6">
    <location>
        <begin position="104"/>
        <end position="129"/>
    </location>
</feature>
<dbReference type="InterPro" id="IPR051790">
    <property type="entry name" value="Cytochrome_c-biogenesis_DsbD"/>
</dbReference>
<keyword evidence="5 6" id="KW-0472">Membrane</keyword>
<comment type="caution">
    <text evidence="8">The sequence shown here is derived from an EMBL/GenBank/DDBJ whole genome shotgun (WGS) entry which is preliminary data.</text>
</comment>
<evidence type="ECO:0000256" key="2">
    <source>
        <dbReference type="ARBA" id="ARBA00006143"/>
    </source>
</evidence>
<keyword evidence="3 6" id="KW-0812">Transmembrane</keyword>
<dbReference type="PANTHER" id="PTHR31272">
    <property type="entry name" value="CYTOCHROME C-TYPE BIOGENESIS PROTEIN HI_1454-RELATED"/>
    <property type="match status" value="1"/>
</dbReference>
<evidence type="ECO:0000313" key="9">
    <source>
        <dbReference type="Proteomes" id="UP000249081"/>
    </source>
</evidence>
<dbReference type="Proteomes" id="UP000249081">
    <property type="component" value="Unassembled WGS sequence"/>
</dbReference>
<evidence type="ECO:0000256" key="5">
    <source>
        <dbReference type="ARBA" id="ARBA00023136"/>
    </source>
</evidence>
<evidence type="ECO:0000313" key="8">
    <source>
        <dbReference type="EMBL" id="PZO45439.1"/>
    </source>
</evidence>
<evidence type="ECO:0000256" key="6">
    <source>
        <dbReference type="SAM" id="Phobius"/>
    </source>
</evidence>
<feature type="transmembrane region" description="Helical" evidence="6">
    <location>
        <begin position="75"/>
        <end position="98"/>
    </location>
</feature>
<gene>
    <name evidence="8" type="ORF">DCF17_01520</name>
</gene>
<keyword evidence="4 6" id="KW-1133">Transmembrane helix</keyword>
<reference evidence="9" key="1">
    <citation type="submission" date="2018-04" db="EMBL/GenBank/DDBJ databases">
        <authorList>
            <person name="Cornet L."/>
        </authorList>
    </citation>
    <scope>NUCLEOTIDE SEQUENCE [LARGE SCALE GENOMIC DNA]</scope>
</reference>
<dbReference type="AlphaFoldDB" id="A0A2W4WU79"/>
<dbReference type="Pfam" id="PF02683">
    <property type="entry name" value="DsbD_TM"/>
    <property type="match status" value="1"/>
</dbReference>
<feature type="transmembrane region" description="Helical" evidence="6">
    <location>
        <begin position="29"/>
        <end position="54"/>
    </location>
</feature>
<evidence type="ECO:0000256" key="3">
    <source>
        <dbReference type="ARBA" id="ARBA00022692"/>
    </source>
</evidence>